<name>A0ABS4V3V8_9ACTN</name>
<feature type="region of interest" description="Disordered" evidence="1">
    <location>
        <begin position="154"/>
        <end position="174"/>
    </location>
</feature>
<gene>
    <name evidence="2" type="ORF">JOF59_000893</name>
</gene>
<reference evidence="2 3" key="1">
    <citation type="submission" date="2021-03" db="EMBL/GenBank/DDBJ databases">
        <title>Sequencing the genomes of 1000 actinobacteria strains.</title>
        <authorList>
            <person name="Klenk H.-P."/>
        </authorList>
    </citation>
    <scope>NUCLEOTIDE SEQUENCE [LARGE SCALE GENOMIC DNA]</scope>
    <source>
        <strain evidence="2 3">DSM 40843</strain>
    </source>
</reference>
<evidence type="ECO:0000313" key="2">
    <source>
        <dbReference type="EMBL" id="MBP2358493.1"/>
    </source>
</evidence>
<proteinExistence type="predicted"/>
<protein>
    <submittedName>
        <fullName evidence="2">Uncharacterized protein</fullName>
    </submittedName>
</protein>
<dbReference type="RefSeq" id="WP_209469557.1">
    <property type="nucleotide sequence ID" value="NZ_BMWJ01000012.1"/>
</dbReference>
<dbReference type="Pfam" id="PF19594">
    <property type="entry name" value="DUF6099"/>
    <property type="match status" value="1"/>
</dbReference>
<evidence type="ECO:0000256" key="1">
    <source>
        <dbReference type="SAM" id="MobiDB-lite"/>
    </source>
</evidence>
<dbReference type="InterPro" id="IPR046081">
    <property type="entry name" value="DUF6099"/>
</dbReference>
<dbReference type="Proteomes" id="UP001519311">
    <property type="component" value="Unassembled WGS sequence"/>
</dbReference>
<keyword evidence="3" id="KW-1185">Reference proteome</keyword>
<accession>A0ABS4V3V8</accession>
<comment type="caution">
    <text evidence="2">The sequence shown here is derived from an EMBL/GenBank/DDBJ whole genome shotgun (WGS) entry which is preliminary data.</text>
</comment>
<organism evidence="2 3">
    <name type="scientific">Streptomyces clavifer</name>
    <dbReference type="NCBI Taxonomy" id="68188"/>
    <lineage>
        <taxon>Bacteria</taxon>
        <taxon>Bacillati</taxon>
        <taxon>Actinomycetota</taxon>
        <taxon>Actinomycetes</taxon>
        <taxon>Kitasatosporales</taxon>
        <taxon>Streptomycetaceae</taxon>
        <taxon>Streptomyces</taxon>
    </lineage>
</organism>
<dbReference type="EMBL" id="JAGINS010000001">
    <property type="protein sequence ID" value="MBP2358493.1"/>
    <property type="molecule type" value="Genomic_DNA"/>
</dbReference>
<evidence type="ECO:0000313" key="3">
    <source>
        <dbReference type="Proteomes" id="UP001519311"/>
    </source>
</evidence>
<sequence>MEAERLIEAGRQALASSRGAPAVMAEAWQAQALARAVGGQLLRCGPAELRTEARGLGDIGGPGAAVLYHPLVPAGSVRASQLSEVALVPQALEALGRLLGDVGIALVGVACDTEEEQLYWQCIEAIDAVDESVDRVHGMLRRLAEQERERALEQERDGPYGVIRGPAGFVSGPS</sequence>